<dbReference type="SUPFAM" id="SSF48179">
    <property type="entry name" value="6-phosphogluconate dehydrogenase C-terminal domain-like"/>
    <property type="match status" value="1"/>
</dbReference>
<evidence type="ECO:0000313" key="5">
    <source>
        <dbReference type="Proteomes" id="UP000811255"/>
    </source>
</evidence>
<proteinExistence type="predicted"/>
<feature type="domain" description="Mannitol dehydrogenase N-terminal" evidence="2">
    <location>
        <begin position="28"/>
        <end position="262"/>
    </location>
</feature>
<name>A0ABS5W6M5_9SPHN</name>
<evidence type="ECO:0000313" key="4">
    <source>
        <dbReference type="EMBL" id="MBT2134968.1"/>
    </source>
</evidence>
<comment type="caution">
    <text evidence="4">The sequence shown here is derived from an EMBL/GenBank/DDBJ whole genome shotgun (WGS) entry which is preliminary data.</text>
</comment>
<dbReference type="InterPro" id="IPR036291">
    <property type="entry name" value="NAD(P)-bd_dom_sf"/>
</dbReference>
<keyword evidence="1" id="KW-0560">Oxidoreductase</keyword>
<dbReference type="InterPro" id="IPR013328">
    <property type="entry name" value="6PGD_dom2"/>
</dbReference>
<protein>
    <submittedName>
        <fullName evidence="4">Mannitol dehydrogenase family protein</fullName>
    </submittedName>
</protein>
<dbReference type="PANTHER" id="PTHR43362:SF1">
    <property type="entry name" value="MANNITOL DEHYDROGENASE 2-RELATED"/>
    <property type="match status" value="1"/>
</dbReference>
<evidence type="ECO:0000256" key="1">
    <source>
        <dbReference type="ARBA" id="ARBA00023002"/>
    </source>
</evidence>
<organism evidence="4 5">
    <name type="scientific">Croceibacterium selenioxidans</name>
    <dbReference type="NCBI Taxonomy" id="2838833"/>
    <lineage>
        <taxon>Bacteria</taxon>
        <taxon>Pseudomonadati</taxon>
        <taxon>Pseudomonadota</taxon>
        <taxon>Alphaproteobacteria</taxon>
        <taxon>Sphingomonadales</taxon>
        <taxon>Erythrobacteraceae</taxon>
        <taxon>Croceibacterium</taxon>
    </lineage>
</organism>
<evidence type="ECO:0000259" key="3">
    <source>
        <dbReference type="Pfam" id="PF08125"/>
    </source>
</evidence>
<keyword evidence="5" id="KW-1185">Reference proteome</keyword>
<dbReference type="Gene3D" id="3.40.50.720">
    <property type="entry name" value="NAD(P)-binding Rossmann-like Domain"/>
    <property type="match status" value="1"/>
</dbReference>
<sequence length="455" mass="49949">MRLSATSLEQVPPGIARYSYHRAAQDIGIVHFGLGAFHRAHQAWYTDLCMDSGERGWAISGVSLRSPTVAEQLNPQDGLYTLTERSGGESTTRVIGAVREVLVATEERETIIARLGSPGVSVVSFTVTEKGYARRTGGSLDLAAAEASFYPLLTDGLRLRRERDLPGLTLLSCDNLPANGRELERLFGEWLTERAPDLAAWVAAECAFPSTMVDRIVPATTPSDIDALENLLGVRDEGAIFTERFSQWVIEDRFAGPRPRWERHGAQLVRDVAPYETAKLRMLNGAHSALAYCGLELGHEFVHQAIGDPMLRGLIERLMRQEAATSLAPAAGQDLEAYADALLARFADPALNHRLIQIAMDGSQKVPQRWLETLAYHQRYGEPCPALIEAIVAWLRHVRGDRRPVDDPMAAQLAALWATEGSSGIAAALFGPQGLFSHVWRADEASLARLTRRLG</sequence>
<reference evidence="4 5" key="1">
    <citation type="submission" date="2021-05" db="EMBL/GenBank/DDBJ databases">
        <title>Croceibacterium sp. LX-88 genome sequence.</title>
        <authorList>
            <person name="Luo X."/>
        </authorList>
    </citation>
    <scope>NUCLEOTIDE SEQUENCE [LARGE SCALE GENOMIC DNA]</scope>
    <source>
        <strain evidence="4 5">LX-88</strain>
    </source>
</reference>
<gene>
    <name evidence="4" type="ORF">KK137_11545</name>
</gene>
<accession>A0ABS5W6M5</accession>
<dbReference type="EMBL" id="JAHFVK010000002">
    <property type="protein sequence ID" value="MBT2134968.1"/>
    <property type="molecule type" value="Genomic_DNA"/>
</dbReference>
<dbReference type="InterPro" id="IPR013131">
    <property type="entry name" value="Mannitol_DH_N"/>
</dbReference>
<dbReference type="InterPro" id="IPR008927">
    <property type="entry name" value="6-PGluconate_DH-like_C_sf"/>
</dbReference>
<dbReference type="Gene3D" id="1.10.1040.10">
    <property type="entry name" value="N-(1-d-carboxylethyl)-l-norvaline Dehydrogenase, domain 2"/>
    <property type="match status" value="1"/>
</dbReference>
<dbReference type="InterPro" id="IPR050988">
    <property type="entry name" value="Mannitol_DH/Oxidoreductase"/>
</dbReference>
<dbReference type="Proteomes" id="UP000811255">
    <property type="component" value="Unassembled WGS sequence"/>
</dbReference>
<dbReference type="Pfam" id="PF08125">
    <property type="entry name" value="Mannitol_dh_C"/>
    <property type="match status" value="1"/>
</dbReference>
<dbReference type="Pfam" id="PF01232">
    <property type="entry name" value="Mannitol_dh"/>
    <property type="match status" value="1"/>
</dbReference>
<feature type="domain" description="Mannitol dehydrogenase C-terminal" evidence="3">
    <location>
        <begin position="271"/>
        <end position="429"/>
    </location>
</feature>
<dbReference type="PANTHER" id="PTHR43362">
    <property type="entry name" value="MANNITOL DEHYDROGENASE DSF1-RELATED"/>
    <property type="match status" value="1"/>
</dbReference>
<dbReference type="InterPro" id="IPR013118">
    <property type="entry name" value="Mannitol_DH_C"/>
</dbReference>
<evidence type="ECO:0000259" key="2">
    <source>
        <dbReference type="Pfam" id="PF01232"/>
    </source>
</evidence>
<dbReference type="PRINTS" id="PR00084">
    <property type="entry name" value="MTLDHDRGNASE"/>
</dbReference>
<dbReference type="SUPFAM" id="SSF51735">
    <property type="entry name" value="NAD(P)-binding Rossmann-fold domains"/>
    <property type="match status" value="1"/>
</dbReference>
<dbReference type="InterPro" id="IPR000669">
    <property type="entry name" value="Mannitol_DH"/>
</dbReference>